<sequence>MVSRKNATKKNSRKTSKTSSYFIRSNTRVVKKLHQSQSDSLLLKKGEKESNYNGDTSFSHSSSILDIFIGSPEVTIDSPSVQCENVRVTGKSIDIDTADGLQSRGFTETAVGNPEICVSVEEPIISNHLPSTNRGADNTQDNPNPDGQKPPTTRLSPNNRHAKSTSPPKKLPPKLSPYFPKPLPLVETSCLPFPPISAHSFGLVQEQLSSDPFRLLIATIFLNRTRGPVAIPVFFKLFDKYPTIESMAEANHEDIVGMIHNLGFQNQRATKFIALAKKWLKSPPEKGRRYRKLHYPCKKDGADIGADETIGDDDGRVGWEIAHLPGVGAYAIDSWRIFCRDRLRGFWSDGSNFEDNDADEGGEVFEPEWKRVIPQDKELRAYLTWMWLREGWVWDWETGKRTLADAEMMQRAEKGGVVYEALNGEWILENSNPTQQDEKQVPLVRKAGFCLDNS</sequence>
<dbReference type="GO" id="GO:0005634">
    <property type="term" value="C:nucleus"/>
    <property type="evidence" value="ECO:0007669"/>
    <property type="project" value="UniProtKB-SubCell"/>
</dbReference>
<dbReference type="InterPro" id="IPR011257">
    <property type="entry name" value="DNA_glycosylase"/>
</dbReference>
<organism evidence="5 6">
    <name type="scientific">Talaromyces proteolyticus</name>
    <dbReference type="NCBI Taxonomy" id="1131652"/>
    <lineage>
        <taxon>Eukaryota</taxon>
        <taxon>Fungi</taxon>
        <taxon>Dikarya</taxon>
        <taxon>Ascomycota</taxon>
        <taxon>Pezizomycotina</taxon>
        <taxon>Eurotiomycetes</taxon>
        <taxon>Eurotiomycetidae</taxon>
        <taxon>Eurotiales</taxon>
        <taxon>Trichocomaceae</taxon>
        <taxon>Talaromyces</taxon>
        <taxon>Talaromyces sect. Bacilispori</taxon>
    </lineage>
</organism>
<reference evidence="5" key="1">
    <citation type="submission" date="2021-12" db="EMBL/GenBank/DDBJ databases">
        <title>Convergent genome expansion in fungi linked to evolution of root-endophyte symbiosis.</title>
        <authorList>
            <consortium name="DOE Joint Genome Institute"/>
            <person name="Ke Y.-H."/>
            <person name="Bonito G."/>
            <person name="Liao H.-L."/>
            <person name="Looney B."/>
            <person name="Rojas-Flechas A."/>
            <person name="Nash J."/>
            <person name="Hameed K."/>
            <person name="Schadt C."/>
            <person name="Martin F."/>
            <person name="Crous P.W."/>
            <person name="Miettinen O."/>
            <person name="Magnuson J.K."/>
            <person name="Labbe J."/>
            <person name="Jacobson D."/>
            <person name="Doktycz M.J."/>
            <person name="Veneault-Fourrey C."/>
            <person name="Kuo A."/>
            <person name="Mondo S."/>
            <person name="Calhoun S."/>
            <person name="Riley R."/>
            <person name="Ohm R."/>
            <person name="LaButti K."/>
            <person name="Andreopoulos B."/>
            <person name="Pangilinan J."/>
            <person name="Nolan M."/>
            <person name="Tritt A."/>
            <person name="Clum A."/>
            <person name="Lipzen A."/>
            <person name="Daum C."/>
            <person name="Barry K."/>
            <person name="Grigoriev I.V."/>
            <person name="Vilgalys R."/>
        </authorList>
    </citation>
    <scope>NUCLEOTIDE SEQUENCE</scope>
    <source>
        <strain evidence="5">PMI_201</strain>
    </source>
</reference>
<feature type="compositionally biased region" description="Polar residues" evidence="3">
    <location>
        <begin position="128"/>
        <end position="159"/>
    </location>
</feature>
<dbReference type="GeneID" id="70246033"/>
<dbReference type="AlphaFoldDB" id="A0AAD4KXE1"/>
<comment type="subcellular location">
    <subcellularLocation>
        <location evidence="1">Nucleus</location>
    </subcellularLocation>
</comment>
<evidence type="ECO:0000259" key="4">
    <source>
        <dbReference type="Pfam" id="PF00730"/>
    </source>
</evidence>
<dbReference type="EMBL" id="JAJTJA010000004">
    <property type="protein sequence ID" value="KAH8700952.1"/>
    <property type="molecule type" value="Genomic_DNA"/>
</dbReference>
<feature type="compositionally biased region" description="Basic residues" evidence="3">
    <location>
        <begin position="1"/>
        <end position="16"/>
    </location>
</feature>
<evidence type="ECO:0000313" key="6">
    <source>
        <dbReference type="Proteomes" id="UP001201262"/>
    </source>
</evidence>
<dbReference type="Pfam" id="PF00730">
    <property type="entry name" value="HhH-GPD"/>
    <property type="match status" value="1"/>
</dbReference>
<accession>A0AAD4KXE1</accession>
<dbReference type="GO" id="GO:0003824">
    <property type="term" value="F:catalytic activity"/>
    <property type="evidence" value="ECO:0007669"/>
    <property type="project" value="InterPro"/>
</dbReference>
<feature type="region of interest" description="Disordered" evidence="3">
    <location>
        <begin position="1"/>
        <end position="20"/>
    </location>
</feature>
<evidence type="ECO:0000256" key="1">
    <source>
        <dbReference type="ARBA" id="ARBA00004123"/>
    </source>
</evidence>
<keyword evidence="6" id="KW-1185">Reference proteome</keyword>
<dbReference type="GO" id="GO:0006285">
    <property type="term" value="P:base-excision repair, AP site formation"/>
    <property type="evidence" value="ECO:0007669"/>
    <property type="project" value="UniProtKB-ARBA"/>
</dbReference>
<name>A0AAD4KXE1_9EURO</name>
<protein>
    <recommendedName>
        <fullName evidence="4">HhH-GPD domain-containing protein</fullName>
    </recommendedName>
</protein>
<dbReference type="RefSeq" id="XP_046074658.1">
    <property type="nucleotide sequence ID" value="XM_046215746.1"/>
</dbReference>
<dbReference type="GO" id="GO:0003677">
    <property type="term" value="F:DNA binding"/>
    <property type="evidence" value="ECO:0007669"/>
    <property type="project" value="InterPro"/>
</dbReference>
<evidence type="ECO:0000313" key="5">
    <source>
        <dbReference type="EMBL" id="KAH8700952.1"/>
    </source>
</evidence>
<keyword evidence="2" id="KW-0539">Nucleus</keyword>
<feature type="region of interest" description="Disordered" evidence="3">
    <location>
        <begin position="127"/>
        <end position="176"/>
    </location>
</feature>
<dbReference type="PANTHER" id="PTHR15074:SF0">
    <property type="entry name" value="METHYL-CPG-BINDING DOMAIN PROTEIN 4-LIKE PROTEIN"/>
    <property type="match status" value="1"/>
</dbReference>
<dbReference type="PANTHER" id="PTHR15074">
    <property type="entry name" value="METHYL-CPG-BINDING PROTEIN"/>
    <property type="match status" value="1"/>
</dbReference>
<dbReference type="Proteomes" id="UP001201262">
    <property type="component" value="Unassembled WGS sequence"/>
</dbReference>
<proteinExistence type="predicted"/>
<dbReference type="Gene3D" id="1.10.340.30">
    <property type="entry name" value="Hypothetical protein, domain 2"/>
    <property type="match status" value="1"/>
</dbReference>
<dbReference type="InterPro" id="IPR003265">
    <property type="entry name" value="HhH-GPD_domain"/>
</dbReference>
<dbReference type="InterPro" id="IPR045138">
    <property type="entry name" value="MeCP2/MBD4"/>
</dbReference>
<dbReference type="SUPFAM" id="SSF48150">
    <property type="entry name" value="DNA-glycosylase"/>
    <property type="match status" value="1"/>
</dbReference>
<feature type="domain" description="HhH-GPD" evidence="4">
    <location>
        <begin position="217"/>
        <end position="305"/>
    </location>
</feature>
<evidence type="ECO:0000256" key="3">
    <source>
        <dbReference type="SAM" id="MobiDB-lite"/>
    </source>
</evidence>
<evidence type="ECO:0000256" key="2">
    <source>
        <dbReference type="ARBA" id="ARBA00023242"/>
    </source>
</evidence>
<comment type="caution">
    <text evidence="5">The sequence shown here is derived from an EMBL/GenBank/DDBJ whole genome shotgun (WGS) entry which is preliminary data.</text>
</comment>
<gene>
    <name evidence="5" type="ORF">BGW36DRAFT_375294</name>
</gene>